<keyword evidence="4" id="KW-0808">Transferase</keyword>
<feature type="domain" description="Histidine kinase" evidence="10">
    <location>
        <begin position="207"/>
        <end position="413"/>
    </location>
</feature>
<dbReference type="AlphaFoldDB" id="A0A1F5RF79"/>
<name>A0A1F5RF79_9BACT</name>
<dbReference type="InterPro" id="IPR004358">
    <property type="entry name" value="Sig_transdc_His_kin-like_C"/>
</dbReference>
<dbReference type="CDD" id="cd00075">
    <property type="entry name" value="HATPase"/>
    <property type="match status" value="1"/>
</dbReference>
<protein>
    <recommendedName>
        <fullName evidence="2">histidine kinase</fullName>
        <ecNumber evidence="2">2.7.13.3</ecNumber>
    </recommendedName>
</protein>
<evidence type="ECO:0000256" key="2">
    <source>
        <dbReference type="ARBA" id="ARBA00012438"/>
    </source>
</evidence>
<dbReference type="Gene3D" id="3.30.565.10">
    <property type="entry name" value="Histidine kinase-like ATPase, C-terminal domain"/>
    <property type="match status" value="1"/>
</dbReference>
<evidence type="ECO:0000256" key="8">
    <source>
        <dbReference type="ARBA" id="ARBA00023012"/>
    </source>
</evidence>
<dbReference type="PRINTS" id="PR00344">
    <property type="entry name" value="BCTRLSENSOR"/>
</dbReference>
<reference evidence="11 12" key="1">
    <citation type="journal article" date="2016" name="Nat. Commun.">
        <title>Thousands of microbial genomes shed light on interconnected biogeochemical processes in an aquifer system.</title>
        <authorList>
            <person name="Anantharaman K."/>
            <person name="Brown C.T."/>
            <person name="Hug L.A."/>
            <person name="Sharon I."/>
            <person name="Castelle C.J."/>
            <person name="Probst A.J."/>
            <person name="Thomas B.C."/>
            <person name="Singh A."/>
            <person name="Wilkins M.J."/>
            <person name="Karaoz U."/>
            <person name="Brodie E.L."/>
            <person name="Williams K.H."/>
            <person name="Hubbard S.S."/>
            <person name="Banfield J.F."/>
        </authorList>
    </citation>
    <scope>NUCLEOTIDE SEQUENCE [LARGE SCALE GENOMIC DNA]</scope>
</reference>
<evidence type="ECO:0000259" key="10">
    <source>
        <dbReference type="PROSITE" id="PS50109"/>
    </source>
</evidence>
<dbReference type="Pfam" id="PF02518">
    <property type="entry name" value="HATPase_c"/>
    <property type="match status" value="1"/>
</dbReference>
<feature type="transmembrane region" description="Helical" evidence="9">
    <location>
        <begin position="167"/>
        <end position="189"/>
    </location>
</feature>
<proteinExistence type="predicted"/>
<dbReference type="InterPro" id="IPR005467">
    <property type="entry name" value="His_kinase_dom"/>
</dbReference>
<evidence type="ECO:0000256" key="5">
    <source>
        <dbReference type="ARBA" id="ARBA00022741"/>
    </source>
</evidence>
<keyword evidence="9" id="KW-1133">Transmembrane helix</keyword>
<evidence type="ECO:0000256" key="7">
    <source>
        <dbReference type="ARBA" id="ARBA00022840"/>
    </source>
</evidence>
<evidence type="ECO:0000313" key="12">
    <source>
        <dbReference type="Proteomes" id="UP000177230"/>
    </source>
</evidence>
<evidence type="ECO:0000256" key="3">
    <source>
        <dbReference type="ARBA" id="ARBA00022553"/>
    </source>
</evidence>
<organism evidence="11 12">
    <name type="scientific">Candidatus Edwardsbacteria bacterium GWF2_54_11</name>
    <dbReference type="NCBI Taxonomy" id="1817851"/>
    <lineage>
        <taxon>Bacteria</taxon>
        <taxon>Candidatus Edwardsiibacteriota</taxon>
    </lineage>
</organism>
<evidence type="ECO:0000313" key="11">
    <source>
        <dbReference type="EMBL" id="OGF12743.1"/>
    </source>
</evidence>
<evidence type="ECO:0000256" key="6">
    <source>
        <dbReference type="ARBA" id="ARBA00022777"/>
    </source>
</evidence>
<dbReference type="EC" id="2.7.13.3" evidence="2"/>
<keyword evidence="5" id="KW-0547">Nucleotide-binding</keyword>
<accession>A0A1F5RF79</accession>
<keyword evidence="3" id="KW-0597">Phosphoprotein</keyword>
<keyword evidence="9" id="KW-0812">Transmembrane</keyword>
<dbReference type="InterPro" id="IPR003661">
    <property type="entry name" value="HisK_dim/P_dom"/>
</dbReference>
<evidence type="ECO:0000256" key="4">
    <source>
        <dbReference type="ARBA" id="ARBA00022679"/>
    </source>
</evidence>
<dbReference type="PROSITE" id="PS50109">
    <property type="entry name" value="HIS_KIN"/>
    <property type="match status" value="1"/>
</dbReference>
<keyword evidence="7" id="KW-0067">ATP-binding</keyword>
<dbReference type="SUPFAM" id="SSF55874">
    <property type="entry name" value="ATPase domain of HSP90 chaperone/DNA topoisomerase II/histidine kinase"/>
    <property type="match status" value="1"/>
</dbReference>
<evidence type="ECO:0000256" key="9">
    <source>
        <dbReference type="SAM" id="Phobius"/>
    </source>
</evidence>
<keyword evidence="6" id="KW-0418">Kinase</keyword>
<keyword evidence="8" id="KW-0902">Two-component regulatory system</keyword>
<dbReference type="InterPro" id="IPR003594">
    <property type="entry name" value="HATPase_dom"/>
</dbReference>
<sequence>MVSFVKPHSRWTGIWRSYLFVGAASLVLVSLIYTTLLIRKLEEEPRIMSRVFARFCMTAAVPEVVGDVPETGIIFEEIIQKINFPVVVTDRKGVPLAWKNIGIEPYPMTTEQMKQWDSLPPGDPLTGIKTAILKLDGENQPIPMMLNSDSTVVGYVHYGNPQILKELGYVPFIQIGMIALFVWIGFIGFRAIKAGEERAVWVGLAREAAHQLGTPISSLMGWLTLLQDGTKTPPEIIPEMENDLAHLERVLNRFNQVGSIPKLAEADINQLLHQAVEYFTHRVANMGKKIRFEENYHHDPGVLLNRDLFTWAVENLIKNAIDAIDGPDGVISISTAVAAKKIEITVSDNGRGIQPGHQKKIFSPGFTTKTLGWGLGLSLVRRIIEDYHQGKIKLAGSRPGQGSAFLITLPLKRHGH</sequence>
<dbReference type="GO" id="GO:0005524">
    <property type="term" value="F:ATP binding"/>
    <property type="evidence" value="ECO:0007669"/>
    <property type="project" value="UniProtKB-KW"/>
</dbReference>
<dbReference type="PANTHER" id="PTHR43065:SF10">
    <property type="entry name" value="PEROXIDE STRESS-ACTIVATED HISTIDINE KINASE MAK3"/>
    <property type="match status" value="1"/>
</dbReference>
<gene>
    <name evidence="11" type="ORF">A2024_08005</name>
</gene>
<dbReference type="SMART" id="SM00387">
    <property type="entry name" value="HATPase_c"/>
    <property type="match status" value="1"/>
</dbReference>
<dbReference type="InterPro" id="IPR036890">
    <property type="entry name" value="HATPase_C_sf"/>
</dbReference>
<comment type="catalytic activity">
    <reaction evidence="1">
        <text>ATP + protein L-histidine = ADP + protein N-phospho-L-histidine.</text>
        <dbReference type="EC" id="2.7.13.3"/>
    </reaction>
</comment>
<dbReference type="CDD" id="cd00082">
    <property type="entry name" value="HisKA"/>
    <property type="match status" value="1"/>
</dbReference>
<comment type="caution">
    <text evidence="11">The sequence shown here is derived from an EMBL/GenBank/DDBJ whole genome shotgun (WGS) entry which is preliminary data.</text>
</comment>
<evidence type="ECO:0000256" key="1">
    <source>
        <dbReference type="ARBA" id="ARBA00000085"/>
    </source>
</evidence>
<dbReference type="EMBL" id="MFFM01000032">
    <property type="protein sequence ID" value="OGF12743.1"/>
    <property type="molecule type" value="Genomic_DNA"/>
</dbReference>
<dbReference type="Proteomes" id="UP000177230">
    <property type="component" value="Unassembled WGS sequence"/>
</dbReference>
<feature type="transmembrane region" description="Helical" evidence="9">
    <location>
        <begin position="15"/>
        <end position="38"/>
    </location>
</feature>
<dbReference type="PANTHER" id="PTHR43065">
    <property type="entry name" value="SENSOR HISTIDINE KINASE"/>
    <property type="match status" value="1"/>
</dbReference>
<dbReference type="GO" id="GO:0000155">
    <property type="term" value="F:phosphorelay sensor kinase activity"/>
    <property type="evidence" value="ECO:0007669"/>
    <property type="project" value="InterPro"/>
</dbReference>
<keyword evidence="9" id="KW-0472">Membrane</keyword>